<feature type="region of interest" description="Disordered" evidence="1">
    <location>
        <begin position="1"/>
        <end position="96"/>
    </location>
</feature>
<comment type="caution">
    <text evidence="2">The sequence shown here is derived from an EMBL/GenBank/DDBJ whole genome shotgun (WGS) entry which is preliminary data.</text>
</comment>
<proteinExistence type="predicted"/>
<evidence type="ECO:0000313" key="3">
    <source>
        <dbReference type="Proteomes" id="UP001189429"/>
    </source>
</evidence>
<name>A0ABN9RFF4_9DINO</name>
<evidence type="ECO:0000313" key="2">
    <source>
        <dbReference type="EMBL" id="CAK0817771.1"/>
    </source>
</evidence>
<dbReference type="EMBL" id="CAUYUJ010006557">
    <property type="protein sequence ID" value="CAK0817771.1"/>
    <property type="molecule type" value="Genomic_DNA"/>
</dbReference>
<sequence>MGIERPTDVEPSPLPMETQRGDQHDDVPSAFLRNSSDPAAAAPASQRIANIGDNAQEDSPAPPKRTGRKDKGRAPVDAHLTLGAQRGRNEITDKSLVDTNMYQPHFSAQRREWNDIVRAGEKPLHVKSDGTWRIAKARLAAQFAVPDLLELEKK</sequence>
<feature type="non-terminal residue" evidence="2">
    <location>
        <position position="154"/>
    </location>
</feature>
<reference evidence="2" key="1">
    <citation type="submission" date="2023-10" db="EMBL/GenBank/DDBJ databases">
        <authorList>
            <person name="Chen Y."/>
            <person name="Shah S."/>
            <person name="Dougan E. K."/>
            <person name="Thang M."/>
            <person name="Chan C."/>
        </authorList>
    </citation>
    <scope>NUCLEOTIDE SEQUENCE [LARGE SCALE GENOMIC DNA]</scope>
</reference>
<accession>A0ABN9RFF4</accession>
<protein>
    <submittedName>
        <fullName evidence="2">Uncharacterized protein</fullName>
    </submittedName>
</protein>
<evidence type="ECO:0000256" key="1">
    <source>
        <dbReference type="SAM" id="MobiDB-lite"/>
    </source>
</evidence>
<feature type="compositionally biased region" description="Basic and acidic residues" evidence="1">
    <location>
        <begin position="87"/>
        <end position="96"/>
    </location>
</feature>
<keyword evidence="3" id="KW-1185">Reference proteome</keyword>
<dbReference type="Proteomes" id="UP001189429">
    <property type="component" value="Unassembled WGS sequence"/>
</dbReference>
<organism evidence="2 3">
    <name type="scientific">Prorocentrum cordatum</name>
    <dbReference type="NCBI Taxonomy" id="2364126"/>
    <lineage>
        <taxon>Eukaryota</taxon>
        <taxon>Sar</taxon>
        <taxon>Alveolata</taxon>
        <taxon>Dinophyceae</taxon>
        <taxon>Prorocentrales</taxon>
        <taxon>Prorocentraceae</taxon>
        <taxon>Prorocentrum</taxon>
    </lineage>
</organism>
<gene>
    <name evidence="2" type="ORF">PCOR1329_LOCUS20271</name>
</gene>